<keyword evidence="1" id="KW-0472">Membrane</keyword>
<feature type="transmembrane region" description="Helical" evidence="1">
    <location>
        <begin position="27"/>
        <end position="58"/>
    </location>
</feature>
<evidence type="ECO:0000256" key="1">
    <source>
        <dbReference type="SAM" id="Phobius"/>
    </source>
</evidence>
<keyword evidence="1" id="KW-1133">Transmembrane helix</keyword>
<organism evidence="2 3">
    <name type="scientific">Caenorhabditis auriculariae</name>
    <dbReference type="NCBI Taxonomy" id="2777116"/>
    <lineage>
        <taxon>Eukaryota</taxon>
        <taxon>Metazoa</taxon>
        <taxon>Ecdysozoa</taxon>
        <taxon>Nematoda</taxon>
        <taxon>Chromadorea</taxon>
        <taxon>Rhabditida</taxon>
        <taxon>Rhabditina</taxon>
        <taxon>Rhabditomorpha</taxon>
        <taxon>Rhabditoidea</taxon>
        <taxon>Rhabditidae</taxon>
        <taxon>Peloderinae</taxon>
        <taxon>Caenorhabditis</taxon>
    </lineage>
</organism>
<feature type="transmembrane region" description="Helical" evidence="1">
    <location>
        <begin position="116"/>
        <end position="142"/>
    </location>
</feature>
<protein>
    <submittedName>
        <fullName evidence="2">Uncharacterized protein</fullName>
    </submittedName>
</protein>
<evidence type="ECO:0000313" key="2">
    <source>
        <dbReference type="EMBL" id="CAD6194940.1"/>
    </source>
</evidence>
<evidence type="ECO:0000313" key="3">
    <source>
        <dbReference type="Proteomes" id="UP000835052"/>
    </source>
</evidence>
<comment type="caution">
    <text evidence="2">The sequence shown here is derived from an EMBL/GenBank/DDBJ whole genome shotgun (WGS) entry which is preliminary data.</text>
</comment>
<keyword evidence="3" id="KW-1185">Reference proteome</keyword>
<sequence>MAKIGMVVQKPADSKWSEVYSPRRDHYVYMLVTMFVTTAMFTQSCSIMASLTMLIALIEATAIYRDNACFLLILLFLNTICAVAQSVYCVTLFQLLSVPGGVTRAHQKGDLSPFAATVLELVFELVLLAMMIHQLLLTLWVYRHASNKKIAAHAVEQVAVETV</sequence>
<feature type="transmembrane region" description="Helical" evidence="1">
    <location>
        <begin position="70"/>
        <end position="96"/>
    </location>
</feature>
<name>A0A8S1HP75_9PELO</name>
<keyword evidence="1" id="KW-0812">Transmembrane</keyword>
<dbReference type="Proteomes" id="UP000835052">
    <property type="component" value="Unassembled WGS sequence"/>
</dbReference>
<dbReference type="EMBL" id="CAJGYM010000049">
    <property type="protein sequence ID" value="CAD6194940.1"/>
    <property type="molecule type" value="Genomic_DNA"/>
</dbReference>
<gene>
    <name evidence="2" type="ORF">CAUJ_LOCUS10859</name>
</gene>
<dbReference type="AlphaFoldDB" id="A0A8S1HP75"/>
<proteinExistence type="predicted"/>
<accession>A0A8S1HP75</accession>
<reference evidence="2" key="1">
    <citation type="submission" date="2020-10" db="EMBL/GenBank/DDBJ databases">
        <authorList>
            <person name="Kikuchi T."/>
        </authorList>
    </citation>
    <scope>NUCLEOTIDE SEQUENCE</scope>
    <source>
        <strain evidence="2">NKZ352</strain>
    </source>
</reference>